<proteinExistence type="predicted"/>
<dbReference type="RefSeq" id="WP_203788709.1">
    <property type="nucleotide sequence ID" value="NZ_BOMV01000089.1"/>
</dbReference>
<dbReference type="Proteomes" id="UP000636960">
    <property type="component" value="Unassembled WGS sequence"/>
</dbReference>
<name>A0A919K7A2_9ACTN</name>
<keyword evidence="2" id="KW-1185">Reference proteome</keyword>
<comment type="caution">
    <text evidence="1">The sequence shown here is derived from an EMBL/GenBank/DDBJ whole genome shotgun (WGS) entry which is preliminary data.</text>
</comment>
<accession>A0A919K7A2</accession>
<protein>
    <submittedName>
        <fullName evidence="1">Uncharacterized protein</fullName>
    </submittedName>
</protein>
<organism evidence="1 2">
    <name type="scientific">Paractinoplanes rishiriensis</name>
    <dbReference type="NCBI Taxonomy" id="1050105"/>
    <lineage>
        <taxon>Bacteria</taxon>
        <taxon>Bacillati</taxon>
        <taxon>Actinomycetota</taxon>
        <taxon>Actinomycetes</taxon>
        <taxon>Micromonosporales</taxon>
        <taxon>Micromonosporaceae</taxon>
        <taxon>Paractinoplanes</taxon>
    </lineage>
</organism>
<dbReference type="InterPro" id="IPR036259">
    <property type="entry name" value="MFS_trans_sf"/>
</dbReference>
<dbReference type="EMBL" id="BOMV01000089">
    <property type="protein sequence ID" value="GIF00668.1"/>
    <property type="molecule type" value="Genomic_DNA"/>
</dbReference>
<dbReference type="Gene3D" id="1.20.1250.20">
    <property type="entry name" value="MFS general substrate transporter like domains"/>
    <property type="match status" value="1"/>
</dbReference>
<gene>
    <name evidence="1" type="ORF">Ari01nite_81320</name>
</gene>
<dbReference type="SUPFAM" id="SSF103473">
    <property type="entry name" value="MFS general substrate transporter"/>
    <property type="match status" value="1"/>
</dbReference>
<reference evidence="1" key="1">
    <citation type="submission" date="2021-01" db="EMBL/GenBank/DDBJ databases">
        <title>Whole genome shotgun sequence of Actinoplanes rishiriensis NBRC 108556.</title>
        <authorList>
            <person name="Komaki H."/>
            <person name="Tamura T."/>
        </authorList>
    </citation>
    <scope>NUCLEOTIDE SEQUENCE</scope>
    <source>
        <strain evidence="1">NBRC 108556</strain>
    </source>
</reference>
<dbReference type="AlphaFoldDB" id="A0A919K7A2"/>
<evidence type="ECO:0000313" key="1">
    <source>
        <dbReference type="EMBL" id="GIF00668.1"/>
    </source>
</evidence>
<evidence type="ECO:0000313" key="2">
    <source>
        <dbReference type="Proteomes" id="UP000636960"/>
    </source>
</evidence>
<sequence length="65" mass="6998">MTAATAATLVGVLGLGNGAGRVFWAWLSDRTGRMKAFLDMPGLPALCFAFCRTRRRSSCSACSRR</sequence>